<sequence>MADRVRELAERAVAIVYDGAPGEIYGELDALRAAGEHSPLGIIAPNHVTCGCGSCLRSAAQSAPYVCCECGAEAQHEAVDNCATADHHVVVCRYLCMGCAR</sequence>
<organism evidence="1 2">
    <name type="scientific">Gordonia rhizosphera NBRC 16068</name>
    <dbReference type="NCBI Taxonomy" id="1108045"/>
    <lineage>
        <taxon>Bacteria</taxon>
        <taxon>Bacillati</taxon>
        <taxon>Actinomycetota</taxon>
        <taxon>Actinomycetes</taxon>
        <taxon>Mycobacteriales</taxon>
        <taxon>Gordoniaceae</taxon>
        <taxon>Gordonia</taxon>
    </lineage>
</organism>
<dbReference type="Proteomes" id="UP000008363">
    <property type="component" value="Unassembled WGS sequence"/>
</dbReference>
<proteinExistence type="predicted"/>
<keyword evidence="2" id="KW-1185">Reference proteome</keyword>
<dbReference type="AlphaFoldDB" id="K6WIW4"/>
<dbReference type="EMBL" id="BAHC01000242">
    <property type="protein sequence ID" value="GAB93721.1"/>
    <property type="molecule type" value="Genomic_DNA"/>
</dbReference>
<reference evidence="1 2" key="1">
    <citation type="submission" date="2012-08" db="EMBL/GenBank/DDBJ databases">
        <title>Whole genome shotgun sequence of Gordonia rhizosphera NBRC 16068.</title>
        <authorList>
            <person name="Takarada H."/>
            <person name="Isaki S."/>
            <person name="Hosoyama A."/>
            <person name="Tsuchikane K."/>
            <person name="Katsumata H."/>
            <person name="Baba S."/>
            <person name="Ohji S."/>
            <person name="Yamazaki S."/>
            <person name="Fujita N."/>
        </authorList>
    </citation>
    <scope>NUCLEOTIDE SEQUENCE [LARGE SCALE GENOMIC DNA]</scope>
    <source>
        <strain evidence="1 2">NBRC 16068</strain>
    </source>
</reference>
<gene>
    <name evidence="1" type="ORF">GORHZ_242_00050</name>
</gene>
<evidence type="ECO:0000313" key="2">
    <source>
        <dbReference type="Proteomes" id="UP000008363"/>
    </source>
</evidence>
<accession>K6WIW4</accession>
<name>K6WIW4_9ACTN</name>
<protein>
    <submittedName>
        <fullName evidence="1">Uncharacterized protein</fullName>
    </submittedName>
</protein>
<dbReference type="RefSeq" id="WP_006339261.1">
    <property type="nucleotide sequence ID" value="NZ_BAHC01000242.1"/>
</dbReference>
<evidence type="ECO:0000313" key="1">
    <source>
        <dbReference type="EMBL" id="GAB93721.1"/>
    </source>
</evidence>
<dbReference type="OrthoDB" id="9832486at2"/>
<comment type="caution">
    <text evidence="1">The sequence shown here is derived from an EMBL/GenBank/DDBJ whole genome shotgun (WGS) entry which is preliminary data.</text>
</comment>